<feature type="region of interest" description="Disordered" evidence="1">
    <location>
        <begin position="208"/>
        <end position="233"/>
    </location>
</feature>
<reference evidence="2 3" key="1">
    <citation type="journal article" date="2016" name="Mol. Biol. Evol.">
        <title>Comparative Genomics of Early-Diverging Mushroom-Forming Fungi Provides Insights into the Origins of Lignocellulose Decay Capabilities.</title>
        <authorList>
            <person name="Nagy L.G."/>
            <person name="Riley R."/>
            <person name="Tritt A."/>
            <person name="Adam C."/>
            <person name="Daum C."/>
            <person name="Floudas D."/>
            <person name="Sun H."/>
            <person name="Yadav J.S."/>
            <person name="Pangilinan J."/>
            <person name="Larsson K.H."/>
            <person name="Matsuura K."/>
            <person name="Barry K."/>
            <person name="Labutti K."/>
            <person name="Kuo R."/>
            <person name="Ohm R.A."/>
            <person name="Bhattacharya S.S."/>
            <person name="Shirouzu T."/>
            <person name="Yoshinaga Y."/>
            <person name="Martin F.M."/>
            <person name="Grigoriev I.V."/>
            <person name="Hibbett D.S."/>
        </authorList>
    </citation>
    <scope>NUCLEOTIDE SEQUENCE [LARGE SCALE GENOMIC DNA]</scope>
    <source>
        <strain evidence="2 3">HHB10207 ss-3</strain>
    </source>
</reference>
<evidence type="ECO:0000313" key="3">
    <source>
        <dbReference type="Proteomes" id="UP000076798"/>
    </source>
</evidence>
<sequence>MSSIPTTSTRTADLIHPPMSLSISLSSAQSSPPIPTTVPAPLPITFPSPNPMPASIPTSLAANTCTDSPPIPITISSTPPITTSSTPLILHGESRDRASSRARNCAEIRRNNRSTLQRVIEKVANEVKQSIDKLEIDHPTRRLWYGAPRPRKALRAAMEQLAQYPPCPIATLSIDIQDQGFNERLVELMHGVLCNLLLPKLRTQIRKKQSKAKRLSGASAIPPPLGTIPEERP</sequence>
<feature type="region of interest" description="Disordered" evidence="1">
    <location>
        <begin position="69"/>
        <end position="102"/>
    </location>
</feature>
<evidence type="ECO:0000256" key="1">
    <source>
        <dbReference type="SAM" id="MobiDB-lite"/>
    </source>
</evidence>
<keyword evidence="3" id="KW-1185">Reference proteome</keyword>
<gene>
    <name evidence="2" type="ORF">SISSUDRAFT_1067525</name>
</gene>
<evidence type="ECO:0000313" key="2">
    <source>
        <dbReference type="EMBL" id="KZT31718.1"/>
    </source>
</evidence>
<organism evidence="2 3">
    <name type="scientific">Sistotremastrum suecicum HHB10207 ss-3</name>
    <dbReference type="NCBI Taxonomy" id="1314776"/>
    <lineage>
        <taxon>Eukaryota</taxon>
        <taxon>Fungi</taxon>
        <taxon>Dikarya</taxon>
        <taxon>Basidiomycota</taxon>
        <taxon>Agaricomycotina</taxon>
        <taxon>Agaricomycetes</taxon>
        <taxon>Sistotremastrales</taxon>
        <taxon>Sistotremastraceae</taxon>
        <taxon>Sistotremastrum</taxon>
    </lineage>
</organism>
<dbReference type="EMBL" id="KV428481">
    <property type="protein sequence ID" value="KZT31718.1"/>
    <property type="molecule type" value="Genomic_DNA"/>
</dbReference>
<dbReference type="Proteomes" id="UP000076798">
    <property type="component" value="Unassembled WGS sequence"/>
</dbReference>
<name>A0A165X0N1_9AGAM</name>
<dbReference type="AlphaFoldDB" id="A0A165X0N1"/>
<feature type="compositionally biased region" description="Low complexity" evidence="1">
    <location>
        <begin position="73"/>
        <end position="90"/>
    </location>
</feature>
<accession>A0A165X0N1</accession>
<proteinExistence type="predicted"/>
<protein>
    <submittedName>
        <fullName evidence="2">Uncharacterized protein</fullName>
    </submittedName>
</protein>
<feature type="compositionally biased region" description="Basic and acidic residues" evidence="1">
    <location>
        <begin position="92"/>
        <end position="102"/>
    </location>
</feature>